<evidence type="ECO:0000313" key="9">
    <source>
        <dbReference type="Proteomes" id="UP001174677"/>
    </source>
</evidence>
<feature type="compositionally biased region" description="Polar residues" evidence="5">
    <location>
        <begin position="79"/>
        <end position="90"/>
    </location>
</feature>
<dbReference type="PANTHER" id="PTHR45959">
    <property type="entry name" value="BHLH TRANSCRIPTION FACTOR"/>
    <property type="match status" value="1"/>
</dbReference>
<dbReference type="PANTHER" id="PTHR45959:SF72">
    <property type="entry name" value="BHLH DOMAIN-CONTAINING PROTEIN"/>
    <property type="match status" value="1"/>
</dbReference>
<proteinExistence type="predicted"/>
<dbReference type="InterPro" id="IPR036638">
    <property type="entry name" value="HLH_DNA-bd_sf"/>
</dbReference>
<dbReference type="Pfam" id="PF00010">
    <property type="entry name" value="HLH"/>
    <property type="match status" value="1"/>
</dbReference>
<keyword evidence="4" id="KW-0539">Nucleus</keyword>
<dbReference type="PROSITE" id="PS51671">
    <property type="entry name" value="ACT"/>
    <property type="match status" value="1"/>
</dbReference>
<evidence type="ECO:0000256" key="4">
    <source>
        <dbReference type="ARBA" id="ARBA00023242"/>
    </source>
</evidence>
<dbReference type="InterPro" id="IPR002912">
    <property type="entry name" value="ACT_dom"/>
</dbReference>
<dbReference type="Pfam" id="PF22754">
    <property type="entry name" value="bHLH-TF_ACT-like_plant"/>
    <property type="match status" value="1"/>
</dbReference>
<evidence type="ECO:0008006" key="10">
    <source>
        <dbReference type="Google" id="ProtNLM"/>
    </source>
</evidence>
<dbReference type="Gene3D" id="4.10.280.10">
    <property type="entry name" value="Helix-loop-helix DNA-binding domain"/>
    <property type="match status" value="1"/>
</dbReference>
<accession>A0ABQ9LSI2</accession>
<dbReference type="SMART" id="SM00353">
    <property type="entry name" value="HLH"/>
    <property type="match status" value="1"/>
</dbReference>
<evidence type="ECO:0000256" key="3">
    <source>
        <dbReference type="ARBA" id="ARBA00023163"/>
    </source>
</evidence>
<evidence type="ECO:0000256" key="1">
    <source>
        <dbReference type="ARBA" id="ARBA00004123"/>
    </source>
</evidence>
<feature type="domain" description="BHLH" evidence="6">
    <location>
        <begin position="170"/>
        <end position="219"/>
    </location>
</feature>
<dbReference type="SUPFAM" id="SSF47459">
    <property type="entry name" value="HLH, helix-loop-helix DNA-binding domain"/>
    <property type="match status" value="1"/>
</dbReference>
<dbReference type="InterPro" id="IPR054502">
    <property type="entry name" value="bHLH-TF_ACT-like_plant"/>
</dbReference>
<evidence type="ECO:0000259" key="7">
    <source>
        <dbReference type="PROSITE" id="PS51671"/>
    </source>
</evidence>
<sequence>MEITSAKWLSELGVEDPAFNYQYQMNPLDYPIDDLDFQFSPKSYLTNDQIFNPQTVQNFSCALNETSQTSNERPRKQLKTNSWNSCTTEQITSKPPPSSSSHIISFQNSNSSAATSQQLYGLDPTTVKPKNEMGSNGSINYPSSLFCQGSFEEYGQGTQKKTGPLSRSPLHAQDHVIAERKRREKLSQRFIALSAVVPGLKKMDKASVLGDAIKYLKHLQGRVKTLEEQAAKKTMESVVFVKKSQVYVDDESSSTDENSDGCCDQPLPEIEARVSDKDVLIRVHCEKQKGCLLKILSELEKLHLNVINSSVLPFGNSTLDVTIVAQMDGDFSITVKDLVRNLRQALLKYM</sequence>
<evidence type="ECO:0000256" key="2">
    <source>
        <dbReference type="ARBA" id="ARBA00023015"/>
    </source>
</evidence>
<comment type="subcellular location">
    <subcellularLocation>
        <location evidence="1">Nucleus</location>
    </subcellularLocation>
</comment>
<organism evidence="8 9">
    <name type="scientific">Hevea brasiliensis</name>
    <name type="common">Para rubber tree</name>
    <name type="synonym">Siphonia brasiliensis</name>
    <dbReference type="NCBI Taxonomy" id="3981"/>
    <lineage>
        <taxon>Eukaryota</taxon>
        <taxon>Viridiplantae</taxon>
        <taxon>Streptophyta</taxon>
        <taxon>Embryophyta</taxon>
        <taxon>Tracheophyta</taxon>
        <taxon>Spermatophyta</taxon>
        <taxon>Magnoliopsida</taxon>
        <taxon>eudicotyledons</taxon>
        <taxon>Gunneridae</taxon>
        <taxon>Pentapetalae</taxon>
        <taxon>rosids</taxon>
        <taxon>fabids</taxon>
        <taxon>Malpighiales</taxon>
        <taxon>Euphorbiaceae</taxon>
        <taxon>Crotonoideae</taxon>
        <taxon>Micrandreae</taxon>
        <taxon>Hevea</taxon>
    </lineage>
</organism>
<name>A0ABQ9LSI2_HEVBR</name>
<keyword evidence="2" id="KW-0805">Transcription regulation</keyword>
<feature type="domain" description="ACT" evidence="7">
    <location>
        <begin position="280"/>
        <end position="350"/>
    </location>
</feature>
<evidence type="ECO:0000259" key="6">
    <source>
        <dbReference type="PROSITE" id="PS50888"/>
    </source>
</evidence>
<evidence type="ECO:0000256" key="5">
    <source>
        <dbReference type="SAM" id="MobiDB-lite"/>
    </source>
</evidence>
<comment type="caution">
    <text evidence="8">The sequence shown here is derived from an EMBL/GenBank/DDBJ whole genome shotgun (WGS) entry which is preliminary data.</text>
</comment>
<keyword evidence="9" id="KW-1185">Reference proteome</keyword>
<dbReference type="CDD" id="cd11452">
    <property type="entry name" value="bHLH_AtNAI1_like"/>
    <property type="match status" value="1"/>
</dbReference>
<gene>
    <name evidence="8" type="ORF">P3X46_018595</name>
</gene>
<dbReference type="PROSITE" id="PS50888">
    <property type="entry name" value="BHLH"/>
    <property type="match status" value="1"/>
</dbReference>
<keyword evidence="3" id="KW-0804">Transcription</keyword>
<dbReference type="InterPro" id="IPR011598">
    <property type="entry name" value="bHLH_dom"/>
</dbReference>
<reference evidence="8 9" key="1">
    <citation type="journal article" date="2023" name="Plant Biotechnol. J.">
        <title>Chromosome-level wild Hevea brasiliensis genome provides new tools for genomic-assisted breeding and valuable loci to elevate rubber yield.</title>
        <authorList>
            <person name="Cheng H."/>
            <person name="Song X."/>
            <person name="Hu Y."/>
            <person name="Wu T."/>
            <person name="Yang Q."/>
            <person name="An Z."/>
            <person name="Feng S."/>
            <person name="Deng Z."/>
            <person name="Wu W."/>
            <person name="Zeng X."/>
            <person name="Tu M."/>
            <person name="Wang X."/>
            <person name="Huang H."/>
        </authorList>
    </citation>
    <scope>NUCLEOTIDE SEQUENCE [LARGE SCALE GENOMIC DNA]</scope>
    <source>
        <strain evidence="8">MT/VB/25A 57/8</strain>
    </source>
</reference>
<dbReference type="InterPro" id="IPR052610">
    <property type="entry name" value="bHLH_transcription_regulator"/>
</dbReference>
<dbReference type="Proteomes" id="UP001174677">
    <property type="component" value="Chromosome 10"/>
</dbReference>
<dbReference type="EMBL" id="JARPOI010000010">
    <property type="protein sequence ID" value="KAJ9170490.1"/>
    <property type="molecule type" value="Genomic_DNA"/>
</dbReference>
<evidence type="ECO:0000313" key="8">
    <source>
        <dbReference type="EMBL" id="KAJ9170490.1"/>
    </source>
</evidence>
<feature type="region of interest" description="Disordered" evidence="5">
    <location>
        <begin position="65"/>
        <end position="105"/>
    </location>
</feature>
<protein>
    <recommendedName>
        <fullName evidence="10">BHLH domain-containing protein</fullName>
    </recommendedName>
</protein>